<accession>A0A2N9FG76</accession>
<reference evidence="1" key="1">
    <citation type="submission" date="2018-02" db="EMBL/GenBank/DDBJ databases">
        <authorList>
            <person name="Cohen D.B."/>
            <person name="Kent A.D."/>
        </authorList>
    </citation>
    <scope>NUCLEOTIDE SEQUENCE</scope>
</reference>
<name>A0A2N9FG76_FAGSY</name>
<dbReference type="EMBL" id="OIVN01000832">
    <property type="protein sequence ID" value="SPC86178.1"/>
    <property type="molecule type" value="Genomic_DNA"/>
</dbReference>
<organism evidence="1">
    <name type="scientific">Fagus sylvatica</name>
    <name type="common">Beechnut</name>
    <dbReference type="NCBI Taxonomy" id="28930"/>
    <lineage>
        <taxon>Eukaryota</taxon>
        <taxon>Viridiplantae</taxon>
        <taxon>Streptophyta</taxon>
        <taxon>Embryophyta</taxon>
        <taxon>Tracheophyta</taxon>
        <taxon>Spermatophyta</taxon>
        <taxon>Magnoliopsida</taxon>
        <taxon>eudicotyledons</taxon>
        <taxon>Gunneridae</taxon>
        <taxon>Pentapetalae</taxon>
        <taxon>rosids</taxon>
        <taxon>fabids</taxon>
        <taxon>Fagales</taxon>
        <taxon>Fagaceae</taxon>
        <taxon>Fagus</taxon>
    </lineage>
</organism>
<proteinExistence type="predicted"/>
<evidence type="ECO:0000313" key="1">
    <source>
        <dbReference type="EMBL" id="SPC86178.1"/>
    </source>
</evidence>
<gene>
    <name evidence="1" type="ORF">FSB_LOCUS14060</name>
</gene>
<protein>
    <submittedName>
        <fullName evidence="1">Uncharacterized protein</fullName>
    </submittedName>
</protein>
<dbReference type="AlphaFoldDB" id="A0A2N9FG76"/>
<sequence>MVSEPPSCGPHWAISDIPPLLHVHGDSTTVTNCIAATALLGIPHLQASIQVTTLPKHRSCLDLLIATRINRI</sequence>